<keyword evidence="2 4" id="KW-0233">DNA recombination</keyword>
<name>A0A2S7SWA2_9BACT</name>
<dbReference type="HAMAP" id="MF_00201">
    <property type="entry name" value="RecO"/>
    <property type="match status" value="1"/>
</dbReference>
<keyword evidence="3 4" id="KW-0234">DNA repair</keyword>
<dbReference type="Pfam" id="PF02565">
    <property type="entry name" value="RecO_C"/>
    <property type="match status" value="1"/>
</dbReference>
<evidence type="ECO:0000256" key="2">
    <source>
        <dbReference type="ARBA" id="ARBA00023172"/>
    </source>
</evidence>
<keyword evidence="7" id="KW-1185">Reference proteome</keyword>
<organism evidence="6 7">
    <name type="scientific">Flavipsychrobacter stenotrophus</name>
    <dbReference type="NCBI Taxonomy" id="2077091"/>
    <lineage>
        <taxon>Bacteria</taxon>
        <taxon>Pseudomonadati</taxon>
        <taxon>Bacteroidota</taxon>
        <taxon>Chitinophagia</taxon>
        <taxon>Chitinophagales</taxon>
        <taxon>Chitinophagaceae</taxon>
        <taxon>Flavipsychrobacter</taxon>
    </lineage>
</organism>
<dbReference type="SUPFAM" id="SSF50249">
    <property type="entry name" value="Nucleic acid-binding proteins"/>
    <property type="match status" value="1"/>
</dbReference>
<dbReference type="InterPro" id="IPR012340">
    <property type="entry name" value="NA-bd_OB-fold"/>
</dbReference>
<evidence type="ECO:0000256" key="4">
    <source>
        <dbReference type="HAMAP-Rule" id="MF_00201"/>
    </source>
</evidence>
<accession>A0A2S7SWA2</accession>
<dbReference type="Gene3D" id="2.40.50.140">
    <property type="entry name" value="Nucleic acid-binding proteins"/>
    <property type="match status" value="1"/>
</dbReference>
<evidence type="ECO:0000256" key="3">
    <source>
        <dbReference type="ARBA" id="ARBA00023204"/>
    </source>
</evidence>
<comment type="similarity">
    <text evidence="4">Belongs to the RecO family.</text>
</comment>
<keyword evidence="1 4" id="KW-0227">DNA damage</keyword>
<dbReference type="PANTHER" id="PTHR33991">
    <property type="entry name" value="DNA REPAIR PROTEIN RECO"/>
    <property type="match status" value="1"/>
</dbReference>
<dbReference type="GO" id="GO:0043590">
    <property type="term" value="C:bacterial nucleoid"/>
    <property type="evidence" value="ECO:0007669"/>
    <property type="project" value="TreeGrafter"/>
</dbReference>
<evidence type="ECO:0000313" key="6">
    <source>
        <dbReference type="EMBL" id="PQJ11014.1"/>
    </source>
</evidence>
<dbReference type="EMBL" id="PPSL01000003">
    <property type="protein sequence ID" value="PQJ11014.1"/>
    <property type="molecule type" value="Genomic_DNA"/>
</dbReference>
<evidence type="ECO:0000259" key="5">
    <source>
        <dbReference type="Pfam" id="PF11967"/>
    </source>
</evidence>
<gene>
    <name evidence="4 6" type="primary">recO</name>
    <name evidence="6" type="ORF">CJD36_013680</name>
</gene>
<dbReference type="InterPro" id="IPR022572">
    <property type="entry name" value="DNA_rep/recomb_RecO_N"/>
</dbReference>
<evidence type="ECO:0000256" key="1">
    <source>
        <dbReference type="ARBA" id="ARBA00022763"/>
    </source>
</evidence>
<dbReference type="PANTHER" id="PTHR33991:SF1">
    <property type="entry name" value="DNA REPAIR PROTEIN RECO"/>
    <property type="match status" value="1"/>
</dbReference>
<evidence type="ECO:0000313" key="7">
    <source>
        <dbReference type="Proteomes" id="UP000239872"/>
    </source>
</evidence>
<reference evidence="6 7" key="1">
    <citation type="submission" date="2018-01" db="EMBL/GenBank/DDBJ databases">
        <title>A novel member of the phylum Bacteroidetes isolated from glacier ice.</title>
        <authorList>
            <person name="Liu Q."/>
            <person name="Xin Y.-H."/>
        </authorList>
    </citation>
    <scope>NUCLEOTIDE SEQUENCE [LARGE SCALE GENOMIC DNA]</scope>
    <source>
        <strain evidence="6 7">RB1R16</strain>
    </source>
</reference>
<dbReference type="Pfam" id="PF11967">
    <property type="entry name" value="RecO_N"/>
    <property type="match status" value="1"/>
</dbReference>
<dbReference type="NCBIfam" id="TIGR00613">
    <property type="entry name" value="reco"/>
    <property type="match status" value="1"/>
</dbReference>
<dbReference type="AlphaFoldDB" id="A0A2S7SWA2"/>
<feature type="domain" description="DNA replication/recombination mediator RecO N-terminal" evidence="5">
    <location>
        <begin position="20"/>
        <end position="96"/>
    </location>
</feature>
<protein>
    <recommendedName>
        <fullName evidence="4">DNA repair protein RecO</fullName>
    </recommendedName>
    <alternativeName>
        <fullName evidence="4">Recombination protein O</fullName>
    </alternativeName>
</protein>
<proteinExistence type="inferred from homology"/>
<dbReference type="Proteomes" id="UP000239872">
    <property type="component" value="Unassembled WGS sequence"/>
</dbReference>
<dbReference type="InterPro" id="IPR003717">
    <property type="entry name" value="RecO"/>
</dbReference>
<comment type="function">
    <text evidence="4">Involved in DNA repair and RecF pathway recombination.</text>
</comment>
<dbReference type="GO" id="GO:0006310">
    <property type="term" value="P:DNA recombination"/>
    <property type="evidence" value="ECO:0007669"/>
    <property type="project" value="UniProtKB-UniRule"/>
</dbReference>
<sequence>MGVCNARIYTPPFSYLHHQMHNTQGIVLRSVKYGDTSLITTIFTSLYGVQPFMVQGVRSVKASRNRSGLLQPGMLLDMVVYHQPMKNMQRMREYQPAVIYQSILQDVIKNSVALFSVEVLLRLLPDSAPLPDLFDFAFDYFSILDKTPQRQVANFPLFFMINCSRELGFDLKGSYSEETPHLNLQEGGYTHNSPALAPFMTDDDCRMLSRLMETNSYETLEHTEMGAATRMRLTEWYIAFLQRHSQHMGNIRSLQVLQAILH</sequence>
<dbReference type="GO" id="GO:0006302">
    <property type="term" value="P:double-strand break repair"/>
    <property type="evidence" value="ECO:0007669"/>
    <property type="project" value="TreeGrafter"/>
</dbReference>
<comment type="caution">
    <text evidence="6">The sequence shown here is derived from an EMBL/GenBank/DDBJ whole genome shotgun (WGS) entry which is preliminary data.</text>
</comment>